<protein>
    <submittedName>
        <fullName evidence="1">Uncharacterized protein</fullName>
    </submittedName>
</protein>
<keyword evidence="2" id="KW-1185">Reference proteome</keyword>
<gene>
    <name evidence="1" type="ORF">MILVUS5_LOCUS17196</name>
</gene>
<dbReference type="EMBL" id="CASHSV030000109">
    <property type="protein sequence ID" value="CAJ2648959.1"/>
    <property type="molecule type" value="Genomic_DNA"/>
</dbReference>
<evidence type="ECO:0000313" key="2">
    <source>
        <dbReference type="Proteomes" id="UP001177021"/>
    </source>
</evidence>
<organism evidence="1 2">
    <name type="scientific">Trifolium pratense</name>
    <name type="common">Red clover</name>
    <dbReference type="NCBI Taxonomy" id="57577"/>
    <lineage>
        <taxon>Eukaryota</taxon>
        <taxon>Viridiplantae</taxon>
        <taxon>Streptophyta</taxon>
        <taxon>Embryophyta</taxon>
        <taxon>Tracheophyta</taxon>
        <taxon>Spermatophyta</taxon>
        <taxon>Magnoliopsida</taxon>
        <taxon>eudicotyledons</taxon>
        <taxon>Gunneridae</taxon>
        <taxon>Pentapetalae</taxon>
        <taxon>rosids</taxon>
        <taxon>fabids</taxon>
        <taxon>Fabales</taxon>
        <taxon>Fabaceae</taxon>
        <taxon>Papilionoideae</taxon>
        <taxon>50 kb inversion clade</taxon>
        <taxon>NPAAA clade</taxon>
        <taxon>Hologalegina</taxon>
        <taxon>IRL clade</taxon>
        <taxon>Trifolieae</taxon>
        <taxon>Trifolium</taxon>
    </lineage>
</organism>
<dbReference type="Proteomes" id="UP001177021">
    <property type="component" value="Unassembled WGS sequence"/>
</dbReference>
<proteinExistence type="predicted"/>
<reference evidence="1" key="1">
    <citation type="submission" date="2023-10" db="EMBL/GenBank/DDBJ databases">
        <authorList>
            <person name="Rodriguez Cubillos JULIANA M."/>
            <person name="De Vega J."/>
        </authorList>
    </citation>
    <scope>NUCLEOTIDE SEQUENCE</scope>
</reference>
<accession>A0ACB0JYN6</accession>
<sequence>MGDKLKAIKSKGYYVPITSNRTDGASLELDHHKFLSSNYTMEKELVCSDCKPKFVVPPKTTTYHSCECHCQVVCKSTSGYKQSRENCFGAKLFNQTQLHTASVIASGHSSPLSSTINNKRAVLCGVTYRYSGRRYRLKGTVNDVINMKHLLVEKFAFPIQSIRVLTGGITENEINSTIVVPLKRGVKLHAIIDACHSGTTLDLMHVYKKDNGNWKWMNNHTPSIKPSTECTNGGLAICFSACEESQMAADSTVFGGKEMNGVMTYLLTKII</sequence>
<evidence type="ECO:0000313" key="1">
    <source>
        <dbReference type="EMBL" id="CAJ2648959.1"/>
    </source>
</evidence>
<comment type="caution">
    <text evidence="1">The sequence shown here is derived from an EMBL/GenBank/DDBJ whole genome shotgun (WGS) entry which is preliminary data.</text>
</comment>
<name>A0ACB0JYN6_TRIPR</name>